<evidence type="ECO:0000313" key="3">
    <source>
        <dbReference type="EMBL" id="KKB61204.1"/>
    </source>
</evidence>
<keyword evidence="4" id="KW-1185">Reference proteome</keyword>
<dbReference type="OrthoDB" id="5655881at2"/>
<dbReference type="InterPro" id="IPR036397">
    <property type="entry name" value="RNaseH_sf"/>
</dbReference>
<dbReference type="InterPro" id="IPR009057">
    <property type="entry name" value="Homeodomain-like_sf"/>
</dbReference>
<protein>
    <submittedName>
        <fullName evidence="3">Transposase</fullName>
    </submittedName>
</protein>
<dbReference type="InterPro" id="IPR012337">
    <property type="entry name" value="RNaseH-like_sf"/>
</dbReference>
<dbReference type="Pfam" id="PF13518">
    <property type="entry name" value="HTH_28"/>
    <property type="match status" value="1"/>
</dbReference>
<dbReference type="Proteomes" id="UP000033618">
    <property type="component" value="Unassembled WGS sequence"/>
</dbReference>
<evidence type="ECO:0000259" key="2">
    <source>
        <dbReference type="PROSITE" id="PS50994"/>
    </source>
</evidence>
<dbReference type="PANTHER" id="PTHR35004:SF7">
    <property type="entry name" value="INTEGRASE PROTEIN"/>
    <property type="match status" value="1"/>
</dbReference>
<comment type="caution">
    <text evidence="3">The sequence shown here is derived from an EMBL/GenBank/DDBJ whole genome shotgun (WGS) entry which is preliminary data.</text>
</comment>
<proteinExistence type="predicted"/>
<dbReference type="RefSeq" id="WP_046154275.1">
    <property type="nucleotide sequence ID" value="NZ_CADFGU010000002.1"/>
</dbReference>
<dbReference type="PATRIC" id="fig|28092.6.peg.5777"/>
<name>A0A0F5JUA6_9BURK</name>
<reference evidence="3 4" key="1">
    <citation type="submission" date="2015-03" db="EMBL/GenBank/DDBJ databases">
        <title>Draft Genome Sequence of Burkholderia andropogonis type strain ICMP2807, isolated from Sorghum bicolor.</title>
        <authorList>
            <person name="Lopes-Santos L."/>
            <person name="Castro D.B."/>
            <person name="Ottoboni L.M."/>
            <person name="Park D."/>
            <person name="Weirc B.S."/>
            <person name="Destefano S.A."/>
        </authorList>
    </citation>
    <scope>NUCLEOTIDE SEQUENCE [LARGE SCALE GENOMIC DNA]</scope>
    <source>
        <strain evidence="3 4">ICMP2807</strain>
    </source>
</reference>
<dbReference type="Gene3D" id="3.30.420.10">
    <property type="entry name" value="Ribonuclease H-like superfamily/Ribonuclease H"/>
    <property type="match status" value="1"/>
</dbReference>
<dbReference type="SUPFAM" id="SSF53098">
    <property type="entry name" value="Ribonuclease H-like"/>
    <property type="match status" value="1"/>
</dbReference>
<dbReference type="EMBL" id="LAQU01000059">
    <property type="protein sequence ID" value="KKB61204.1"/>
    <property type="molecule type" value="Genomic_DNA"/>
</dbReference>
<feature type="compositionally biased region" description="Basic and acidic residues" evidence="1">
    <location>
        <begin position="458"/>
        <end position="467"/>
    </location>
</feature>
<dbReference type="STRING" id="28092.WM40_24535"/>
<dbReference type="InterPro" id="IPR001584">
    <property type="entry name" value="Integrase_cat-core"/>
</dbReference>
<accession>A0A0F5JUA6</accession>
<dbReference type="AlphaFoldDB" id="A0A0F5JUA6"/>
<dbReference type="PANTHER" id="PTHR35004">
    <property type="entry name" value="TRANSPOSASE RV3428C-RELATED"/>
    <property type="match status" value="1"/>
</dbReference>
<feature type="domain" description="Integrase catalytic" evidence="2">
    <location>
        <begin position="132"/>
        <end position="317"/>
    </location>
</feature>
<dbReference type="InterPro" id="IPR047797">
    <property type="entry name" value="ISNCY_transpos"/>
</dbReference>
<evidence type="ECO:0000313" key="4">
    <source>
        <dbReference type="Proteomes" id="UP000033618"/>
    </source>
</evidence>
<organism evidence="3 4">
    <name type="scientific">Robbsia andropogonis</name>
    <dbReference type="NCBI Taxonomy" id="28092"/>
    <lineage>
        <taxon>Bacteria</taxon>
        <taxon>Pseudomonadati</taxon>
        <taxon>Pseudomonadota</taxon>
        <taxon>Betaproteobacteria</taxon>
        <taxon>Burkholderiales</taxon>
        <taxon>Burkholderiaceae</taxon>
        <taxon>Robbsia</taxon>
    </lineage>
</organism>
<dbReference type="NCBIfam" id="NF033594">
    <property type="entry name" value="transpos_ISNCY_2"/>
    <property type="match status" value="1"/>
</dbReference>
<dbReference type="GO" id="GO:0003676">
    <property type="term" value="F:nucleic acid binding"/>
    <property type="evidence" value="ECO:0007669"/>
    <property type="project" value="InterPro"/>
</dbReference>
<evidence type="ECO:0000256" key="1">
    <source>
        <dbReference type="SAM" id="MobiDB-lite"/>
    </source>
</evidence>
<sequence>MDSSARITISMNELERVKLIQSVIEHRLSGVQAAERLGLSERQVTRLRRRYEQYGPAGLISGKRERPSNRQLSPNLHTRAIAIVRERYADFGPTLACEKPRESHGIILARDTVRRWMCDAGLWIPRKQRAPKVYQPRNRRACYGELIQIDGSDHYWFEDRVPSCTLLVFIDDATSKLMTLHFTETESTFSYFEALQQYLAAHGKPVALYSDKFSVFYVKDRLSTAGKGVTQFGRAAYELNIETFCANTSQAKGRVERANKTLQDRLVKEMRLRGIDTKAAANAYAPSFIADFNRRFAKQPRSNHNAHRPVREDEDIRQILAYRVPRKVSNALTVQYDRVMYLLDDTADNRRLMGQYIEVVEYPDGAIEVQANGVALPYREYDRITRIDQGAEVENKRLSGALAVARILQAQRDDRRASNSPSRTHIGEQVNAKKALVGLKKQRALTVNDFNAAVDKVTQRAKAEREAASPPNPHIIKMNGKTTAKPKRAT</sequence>
<dbReference type="InterPro" id="IPR055247">
    <property type="entry name" value="InsJ-like_HTH"/>
</dbReference>
<feature type="region of interest" description="Disordered" evidence="1">
    <location>
        <begin position="458"/>
        <end position="490"/>
    </location>
</feature>
<gene>
    <name evidence="3" type="ORF">WM40_24535</name>
</gene>
<dbReference type="SUPFAM" id="SSF46689">
    <property type="entry name" value="Homeodomain-like"/>
    <property type="match status" value="1"/>
</dbReference>
<dbReference type="PROSITE" id="PS50994">
    <property type="entry name" value="INTEGRASE"/>
    <property type="match status" value="1"/>
</dbReference>
<dbReference type="GO" id="GO:0015074">
    <property type="term" value="P:DNA integration"/>
    <property type="evidence" value="ECO:0007669"/>
    <property type="project" value="InterPro"/>
</dbReference>